<dbReference type="AlphaFoldDB" id="A0A367JNA5"/>
<dbReference type="InterPro" id="IPR001715">
    <property type="entry name" value="CH_dom"/>
</dbReference>
<feature type="region of interest" description="Disordered" evidence="2">
    <location>
        <begin position="178"/>
        <end position="198"/>
    </location>
</feature>
<keyword evidence="1" id="KW-0175">Coiled coil</keyword>
<feature type="compositionally biased region" description="Low complexity" evidence="2">
    <location>
        <begin position="633"/>
        <end position="646"/>
    </location>
</feature>
<dbReference type="PANTHER" id="PTHR47339:SF1">
    <property type="entry name" value="CELL DIVISION CONTROL PROTEIN 24"/>
    <property type="match status" value="1"/>
</dbReference>
<evidence type="ECO:0008006" key="8">
    <source>
        <dbReference type="Google" id="ProtNLM"/>
    </source>
</evidence>
<evidence type="ECO:0000313" key="6">
    <source>
        <dbReference type="EMBL" id="RCH91181.1"/>
    </source>
</evidence>
<dbReference type="Pfam" id="PF06395">
    <property type="entry name" value="CDC24"/>
    <property type="match status" value="1"/>
</dbReference>
<dbReference type="PROSITE" id="PS50010">
    <property type="entry name" value="DH_2"/>
    <property type="match status" value="1"/>
</dbReference>
<dbReference type="SMART" id="SM00033">
    <property type="entry name" value="CH"/>
    <property type="match status" value="1"/>
</dbReference>
<dbReference type="GO" id="GO:0005085">
    <property type="term" value="F:guanyl-nucleotide exchange factor activity"/>
    <property type="evidence" value="ECO:0007669"/>
    <property type="project" value="InterPro"/>
</dbReference>
<dbReference type="GO" id="GO:0031106">
    <property type="term" value="P:septin ring organization"/>
    <property type="evidence" value="ECO:0007669"/>
    <property type="project" value="TreeGrafter"/>
</dbReference>
<dbReference type="CDD" id="cd05992">
    <property type="entry name" value="PB1"/>
    <property type="match status" value="1"/>
</dbReference>
<feature type="domain" description="PB1" evidence="5">
    <location>
        <begin position="789"/>
        <end position="868"/>
    </location>
</feature>
<evidence type="ECO:0000259" key="5">
    <source>
        <dbReference type="PROSITE" id="PS51745"/>
    </source>
</evidence>
<feature type="domain" description="Calponin-homology (CH)" evidence="4">
    <location>
        <begin position="59"/>
        <end position="169"/>
    </location>
</feature>
<dbReference type="SUPFAM" id="SSF48065">
    <property type="entry name" value="DBL homology domain (DH-domain)"/>
    <property type="match status" value="1"/>
</dbReference>
<dbReference type="CDD" id="cd00160">
    <property type="entry name" value="RhoGEF"/>
    <property type="match status" value="1"/>
</dbReference>
<dbReference type="GO" id="GO:0043332">
    <property type="term" value="C:mating projection tip"/>
    <property type="evidence" value="ECO:0007669"/>
    <property type="project" value="TreeGrafter"/>
</dbReference>
<dbReference type="SUPFAM" id="SSF50729">
    <property type="entry name" value="PH domain-like"/>
    <property type="match status" value="1"/>
</dbReference>
<dbReference type="PROSITE" id="PS51745">
    <property type="entry name" value="PB1"/>
    <property type="match status" value="1"/>
</dbReference>
<accession>A0A367JNA5</accession>
<protein>
    <recommendedName>
        <fullName evidence="8">DH domain-containing protein</fullName>
    </recommendedName>
</protein>
<feature type="region of interest" description="Disordered" evidence="2">
    <location>
        <begin position="1"/>
        <end position="34"/>
    </location>
</feature>
<dbReference type="Gene3D" id="1.10.418.10">
    <property type="entry name" value="Calponin-like domain"/>
    <property type="match status" value="1"/>
</dbReference>
<dbReference type="InterPro" id="IPR010481">
    <property type="entry name" value="Cdc24/Scd1_N"/>
</dbReference>
<feature type="domain" description="DH" evidence="3">
    <location>
        <begin position="200"/>
        <end position="374"/>
    </location>
</feature>
<sequence length="873" mass="99410">MATNRRNPSAMSDIPPPSPSPLKPVNTASNNTSPVLSATTTTTCTSSLYHICRSVLGRLASVEGMAEYIYSETSTDPLSKLTSICRQGFPLCTLYNALNPAKPLGVESDPNLNARNSCKANVYHFIVACRQDLLFPEEDMFTISDLYQDDTNGFVKVVNTIHKLLQLLENRGIITVRSSNRNSDSNNQNMESNNNAPKNTRDKVVLELLETERKYVQDMEILQNYMRELQFKKIVSPDTIHYLFGNLNALVDFQRRFLIQLEEIAEKQPEEQRIGHLFLQMEESFCVYEPYCANYYSAQDLVVQETPRLQKLDHILNPIYELPSLLIKPVQRICKYPLLLQELVKSTDPSWPYYAEMQQSVDAIKRVTEKVNETQRQHENIQAVQELKKRLDDWRELTIDGYGNLLLQEKLFISCQATDNSERELHVFCFDKALLLCKESKGNNLLPKSNTLSINKKKRRGSLVPKFIVQTSSIADMTSRFKNNAWWLHIDLENSESDQLSIKFRNEEQLKLWVNTLTKAVKKALADAESDHLMSTQLTSPYSDDYEDEEEDDFFDEDEEDYIINRSRSNSISQQQQQMIRGKLGPVQSHDMSYKYSNTGRPYHNVPGMNLSPLPRSNNYHYYPASPPPSNPSSPTSSSSRVPSSSGWLRSDSGHAYSDMSLLDYHPDSPQHYLLTTGRSQSHSAASGNNTRPTLPINQNRLRSQSSPNIMKNNTPMPMMTISTSSTSTHQEKIPQVPMMRHHNHKPAPLDLSRPSKLEAAQMIRSVASTPRLTDIALAHAGLPPSPGTIKIKLNFNDGIYVIVANHEVTFFELMERVDKKIRLVANLKQTDLLRLKYQDEDGDFITINSNDDVQMAFESRGIHNTVNLFINL</sequence>
<dbReference type="GO" id="GO:0000935">
    <property type="term" value="C:division septum"/>
    <property type="evidence" value="ECO:0007669"/>
    <property type="project" value="TreeGrafter"/>
</dbReference>
<dbReference type="InterPro" id="IPR036872">
    <property type="entry name" value="CH_dom_sf"/>
</dbReference>
<dbReference type="Proteomes" id="UP000253551">
    <property type="component" value="Unassembled WGS sequence"/>
</dbReference>
<dbReference type="GO" id="GO:0005737">
    <property type="term" value="C:cytoplasm"/>
    <property type="evidence" value="ECO:0007669"/>
    <property type="project" value="TreeGrafter"/>
</dbReference>
<evidence type="ECO:0000259" key="4">
    <source>
        <dbReference type="PROSITE" id="PS50021"/>
    </source>
</evidence>
<dbReference type="EMBL" id="PJQM01003033">
    <property type="protein sequence ID" value="RCH91181.1"/>
    <property type="molecule type" value="Genomic_DNA"/>
</dbReference>
<dbReference type="SUPFAM" id="SSF54277">
    <property type="entry name" value="CAD &amp; PB1 domains"/>
    <property type="match status" value="1"/>
</dbReference>
<feature type="region of interest" description="Disordered" evidence="2">
    <location>
        <begin position="567"/>
        <end position="648"/>
    </location>
</feature>
<dbReference type="Gene3D" id="3.10.20.90">
    <property type="entry name" value="Phosphatidylinositol 3-kinase Catalytic Subunit, Chain A, domain 1"/>
    <property type="match status" value="1"/>
</dbReference>
<dbReference type="Pfam" id="PF00564">
    <property type="entry name" value="PB1"/>
    <property type="match status" value="1"/>
</dbReference>
<feature type="coiled-coil region" evidence="1">
    <location>
        <begin position="357"/>
        <end position="384"/>
    </location>
</feature>
<dbReference type="CDD" id="cd00014">
    <property type="entry name" value="CH_SF"/>
    <property type="match status" value="1"/>
</dbReference>
<dbReference type="SUPFAM" id="SSF47576">
    <property type="entry name" value="Calponin-homology domain, CH-domain"/>
    <property type="match status" value="1"/>
</dbReference>
<dbReference type="OrthoDB" id="1594986at2759"/>
<dbReference type="SMART" id="SM00325">
    <property type="entry name" value="RhoGEF"/>
    <property type="match status" value="1"/>
</dbReference>
<dbReference type="GO" id="GO:0035556">
    <property type="term" value="P:intracellular signal transduction"/>
    <property type="evidence" value="ECO:0007669"/>
    <property type="project" value="InterPro"/>
</dbReference>
<evidence type="ECO:0000256" key="2">
    <source>
        <dbReference type="SAM" id="MobiDB-lite"/>
    </source>
</evidence>
<name>A0A367JNA5_RHIST</name>
<dbReference type="InterPro" id="IPR011993">
    <property type="entry name" value="PH-like_dom_sf"/>
</dbReference>
<comment type="caution">
    <text evidence="6">The sequence shown here is derived from an EMBL/GenBank/DDBJ whole genome shotgun (WGS) entry which is preliminary data.</text>
</comment>
<gene>
    <name evidence="6" type="ORF">CU098_004287</name>
</gene>
<keyword evidence="7" id="KW-1185">Reference proteome</keyword>
<dbReference type="PANTHER" id="PTHR47339">
    <property type="entry name" value="CELL DIVISION CONTROL PROTEIN 24"/>
    <property type="match status" value="1"/>
</dbReference>
<reference evidence="6 7" key="1">
    <citation type="journal article" date="2018" name="G3 (Bethesda)">
        <title>Phylogenetic and Phylogenomic Definition of Rhizopus Species.</title>
        <authorList>
            <person name="Gryganskyi A.P."/>
            <person name="Golan J."/>
            <person name="Dolatabadi S."/>
            <person name="Mondo S."/>
            <person name="Robb S."/>
            <person name="Idnurm A."/>
            <person name="Muszewska A."/>
            <person name="Steczkiewicz K."/>
            <person name="Masonjones S."/>
            <person name="Liao H.L."/>
            <person name="Gajdeczka M.T."/>
            <person name="Anike F."/>
            <person name="Vuek A."/>
            <person name="Anishchenko I.M."/>
            <person name="Voigt K."/>
            <person name="de Hoog G.S."/>
            <person name="Smith M.E."/>
            <person name="Heitman J."/>
            <person name="Vilgalys R."/>
            <person name="Stajich J.E."/>
        </authorList>
    </citation>
    <scope>NUCLEOTIDE SEQUENCE [LARGE SCALE GENOMIC DNA]</scope>
    <source>
        <strain evidence="6 7">LSU 92-RS-03</strain>
    </source>
</reference>
<evidence type="ECO:0000256" key="1">
    <source>
        <dbReference type="SAM" id="Coils"/>
    </source>
</evidence>
<dbReference type="InterPro" id="IPR053026">
    <property type="entry name" value="CDC42_GEF"/>
</dbReference>
<dbReference type="InterPro" id="IPR053793">
    <property type="entry name" value="PB1-like"/>
</dbReference>
<dbReference type="PROSITE" id="PS50021">
    <property type="entry name" value="CH"/>
    <property type="match status" value="1"/>
</dbReference>
<dbReference type="SMART" id="SM00666">
    <property type="entry name" value="PB1"/>
    <property type="match status" value="1"/>
</dbReference>
<feature type="compositionally biased region" description="Low complexity" evidence="2">
    <location>
        <begin position="178"/>
        <end position="195"/>
    </location>
</feature>
<dbReference type="InterPro" id="IPR000219">
    <property type="entry name" value="DH_dom"/>
</dbReference>
<dbReference type="PROSITE" id="PS00741">
    <property type="entry name" value="DH_1"/>
    <property type="match status" value="1"/>
</dbReference>
<dbReference type="STRING" id="4846.A0A367JNA5"/>
<organism evidence="6 7">
    <name type="scientific">Rhizopus stolonifer</name>
    <name type="common">Rhizopus nigricans</name>
    <dbReference type="NCBI Taxonomy" id="4846"/>
    <lineage>
        <taxon>Eukaryota</taxon>
        <taxon>Fungi</taxon>
        <taxon>Fungi incertae sedis</taxon>
        <taxon>Mucoromycota</taxon>
        <taxon>Mucoromycotina</taxon>
        <taxon>Mucoromycetes</taxon>
        <taxon>Mucorales</taxon>
        <taxon>Mucorineae</taxon>
        <taxon>Rhizopodaceae</taxon>
        <taxon>Rhizopus</taxon>
    </lineage>
</organism>
<evidence type="ECO:0000313" key="7">
    <source>
        <dbReference type="Proteomes" id="UP000253551"/>
    </source>
</evidence>
<dbReference type="InterPro" id="IPR001331">
    <property type="entry name" value="GDS_CDC24_CS"/>
</dbReference>
<dbReference type="Gene3D" id="1.20.900.10">
    <property type="entry name" value="Dbl homology (DH) domain"/>
    <property type="match status" value="1"/>
</dbReference>
<dbReference type="GO" id="GO:0030010">
    <property type="term" value="P:establishment of cell polarity"/>
    <property type="evidence" value="ECO:0007669"/>
    <property type="project" value="TreeGrafter"/>
</dbReference>
<feature type="region of interest" description="Disordered" evidence="2">
    <location>
        <begin position="672"/>
        <end position="716"/>
    </location>
</feature>
<feature type="compositionally biased region" description="Low complexity" evidence="2">
    <location>
        <begin position="567"/>
        <end position="581"/>
    </location>
</feature>
<dbReference type="InterPro" id="IPR035899">
    <property type="entry name" value="DBL_dom_sf"/>
</dbReference>
<feature type="compositionally biased region" description="Polar residues" evidence="2">
    <location>
        <begin position="677"/>
        <end position="714"/>
    </location>
</feature>
<dbReference type="Pfam" id="PF00621">
    <property type="entry name" value="RhoGEF"/>
    <property type="match status" value="1"/>
</dbReference>
<dbReference type="GO" id="GO:0005634">
    <property type="term" value="C:nucleus"/>
    <property type="evidence" value="ECO:0007669"/>
    <property type="project" value="TreeGrafter"/>
</dbReference>
<proteinExistence type="predicted"/>
<dbReference type="Gene3D" id="2.30.29.30">
    <property type="entry name" value="Pleckstrin-homology domain (PH domain)/Phosphotyrosine-binding domain (PTB)"/>
    <property type="match status" value="1"/>
</dbReference>
<dbReference type="InterPro" id="IPR000270">
    <property type="entry name" value="PB1_dom"/>
</dbReference>
<dbReference type="Pfam" id="PF15411">
    <property type="entry name" value="PH_10"/>
    <property type="match status" value="1"/>
</dbReference>
<evidence type="ECO:0000259" key="3">
    <source>
        <dbReference type="PROSITE" id="PS50010"/>
    </source>
</evidence>